<evidence type="ECO:0000313" key="4">
    <source>
        <dbReference type="Proteomes" id="UP000315082"/>
    </source>
</evidence>
<evidence type="ECO:0000256" key="1">
    <source>
        <dbReference type="SAM" id="Phobius"/>
    </source>
</evidence>
<dbReference type="Proteomes" id="UP000315082">
    <property type="component" value="Chromosome"/>
</dbReference>
<feature type="domain" description="G" evidence="2">
    <location>
        <begin position="37"/>
        <end position="147"/>
    </location>
</feature>
<sequence length="391" mass="43287">MSSVWQRWRNKIPQSDSEYQQQIDPLRAAAPIPVLWLFGKTGSGKSSVIHSLTGAEQATIGEGFRPETKSSRRFDFPDPVDPLLTFLDTRGLGEAAYDPVGDIAKYSESTQLMIVTVRVADQALADVLEPLRRIRKSAPQRPVLLLLTCLHEATGAIDLSEGIDPFATEHPDGESPPPIPDALQTLIDRKTEQFAGLYDQMIPVDLTRLEDGFADPDFGGPRLRQAILQYLPHAYRQALLSLGTEDRGHRSKRQRRARWQVLASSSLAATAGAVPVPWVDIPVVLAIQSHLALRLGKIYEQELTASHWAALSSAAGSRIATRMALREVLKLIPWVGMAAGAASAFSFTYALGMSWDWYFANLRDGRTPSTDQLREIFADELQRGHELWTAK</sequence>
<keyword evidence="1" id="KW-0812">Transmembrane</keyword>
<dbReference type="Gene3D" id="3.40.50.300">
    <property type="entry name" value="P-loop containing nucleotide triphosphate hydrolases"/>
    <property type="match status" value="1"/>
</dbReference>
<evidence type="ECO:0000313" key="3">
    <source>
        <dbReference type="EMBL" id="QDV68305.1"/>
    </source>
</evidence>
<accession>A0A518JS03</accession>
<dbReference type="RefSeq" id="WP_145093955.1">
    <property type="nucleotide sequence ID" value="NZ_CP036348.1"/>
</dbReference>
<organism evidence="3 4">
    <name type="scientific">Rosistilla carotiformis</name>
    <dbReference type="NCBI Taxonomy" id="2528017"/>
    <lineage>
        <taxon>Bacteria</taxon>
        <taxon>Pseudomonadati</taxon>
        <taxon>Planctomycetota</taxon>
        <taxon>Planctomycetia</taxon>
        <taxon>Pirellulales</taxon>
        <taxon>Pirellulaceae</taxon>
        <taxon>Rosistilla</taxon>
    </lineage>
</organism>
<protein>
    <recommendedName>
        <fullName evidence="2">G domain-containing protein</fullName>
    </recommendedName>
</protein>
<dbReference type="Pfam" id="PF01926">
    <property type="entry name" value="MMR_HSR1"/>
    <property type="match status" value="1"/>
</dbReference>
<dbReference type="EMBL" id="CP036348">
    <property type="protein sequence ID" value="QDV68305.1"/>
    <property type="molecule type" value="Genomic_DNA"/>
</dbReference>
<dbReference type="GO" id="GO:0005525">
    <property type="term" value="F:GTP binding"/>
    <property type="evidence" value="ECO:0007669"/>
    <property type="project" value="InterPro"/>
</dbReference>
<reference evidence="3 4" key="1">
    <citation type="submission" date="2019-02" db="EMBL/GenBank/DDBJ databases">
        <title>Deep-cultivation of Planctomycetes and their phenomic and genomic characterization uncovers novel biology.</title>
        <authorList>
            <person name="Wiegand S."/>
            <person name="Jogler M."/>
            <person name="Boedeker C."/>
            <person name="Pinto D."/>
            <person name="Vollmers J."/>
            <person name="Rivas-Marin E."/>
            <person name="Kohn T."/>
            <person name="Peeters S.H."/>
            <person name="Heuer A."/>
            <person name="Rast P."/>
            <person name="Oberbeckmann S."/>
            <person name="Bunk B."/>
            <person name="Jeske O."/>
            <person name="Meyerdierks A."/>
            <person name="Storesund J.E."/>
            <person name="Kallscheuer N."/>
            <person name="Luecker S."/>
            <person name="Lage O.M."/>
            <person name="Pohl T."/>
            <person name="Merkel B.J."/>
            <person name="Hornburger P."/>
            <person name="Mueller R.-W."/>
            <person name="Bruemmer F."/>
            <person name="Labrenz M."/>
            <person name="Spormann A.M."/>
            <person name="Op den Camp H."/>
            <person name="Overmann J."/>
            <person name="Amann R."/>
            <person name="Jetten M.S.M."/>
            <person name="Mascher T."/>
            <person name="Medema M.H."/>
            <person name="Devos D.P."/>
            <person name="Kaster A.-K."/>
            <person name="Ovreas L."/>
            <person name="Rohde M."/>
            <person name="Galperin M.Y."/>
            <person name="Jogler C."/>
        </authorList>
    </citation>
    <scope>NUCLEOTIDE SEQUENCE [LARGE SCALE GENOMIC DNA]</scope>
    <source>
        <strain evidence="3 4">Poly24</strain>
    </source>
</reference>
<dbReference type="InterPro" id="IPR027417">
    <property type="entry name" value="P-loop_NTPase"/>
</dbReference>
<dbReference type="CDD" id="cd00882">
    <property type="entry name" value="Ras_like_GTPase"/>
    <property type="match status" value="1"/>
</dbReference>
<gene>
    <name evidence="3" type="ORF">Poly24_20140</name>
</gene>
<dbReference type="OrthoDB" id="417988at2"/>
<dbReference type="KEGG" id="rcf:Poly24_20140"/>
<dbReference type="SUPFAM" id="SSF52540">
    <property type="entry name" value="P-loop containing nucleoside triphosphate hydrolases"/>
    <property type="match status" value="1"/>
</dbReference>
<keyword evidence="1" id="KW-1133">Transmembrane helix</keyword>
<evidence type="ECO:0000259" key="2">
    <source>
        <dbReference type="Pfam" id="PF01926"/>
    </source>
</evidence>
<keyword evidence="1" id="KW-0472">Membrane</keyword>
<feature type="transmembrane region" description="Helical" evidence="1">
    <location>
        <begin position="331"/>
        <end position="352"/>
    </location>
</feature>
<keyword evidence="4" id="KW-1185">Reference proteome</keyword>
<proteinExistence type="predicted"/>
<dbReference type="InterPro" id="IPR006073">
    <property type="entry name" value="GTP-bd"/>
</dbReference>
<dbReference type="AlphaFoldDB" id="A0A518JS03"/>
<name>A0A518JS03_9BACT</name>